<name>A0A5J4SCB1_9ZZZZ</name>
<proteinExistence type="inferred from homology"/>
<dbReference type="InterPro" id="IPR002208">
    <property type="entry name" value="SecY/SEC61-alpha"/>
</dbReference>
<dbReference type="GO" id="GO:0015031">
    <property type="term" value="P:protein transport"/>
    <property type="evidence" value="ECO:0007669"/>
    <property type="project" value="UniProtKB-KW"/>
</dbReference>
<organism evidence="11">
    <name type="scientific">termite gut metagenome</name>
    <dbReference type="NCBI Taxonomy" id="433724"/>
    <lineage>
        <taxon>unclassified sequences</taxon>
        <taxon>metagenomes</taxon>
        <taxon>organismal metagenomes</taxon>
    </lineage>
</organism>
<dbReference type="AlphaFoldDB" id="A0A5J4SCB1"/>
<feature type="transmembrane region" description="Helical" evidence="10">
    <location>
        <begin position="270"/>
        <end position="292"/>
    </location>
</feature>
<dbReference type="InterPro" id="IPR026593">
    <property type="entry name" value="SecY"/>
</dbReference>
<evidence type="ECO:0000256" key="3">
    <source>
        <dbReference type="ARBA" id="ARBA00022448"/>
    </source>
</evidence>
<dbReference type="Gene3D" id="1.10.3370.10">
    <property type="entry name" value="SecY subunit domain"/>
    <property type="match status" value="1"/>
</dbReference>
<dbReference type="PANTHER" id="PTHR10906">
    <property type="entry name" value="SECY/SEC61-ALPHA FAMILY MEMBER"/>
    <property type="match status" value="1"/>
</dbReference>
<gene>
    <name evidence="11" type="ORF">EZS27_008543</name>
</gene>
<evidence type="ECO:0000313" key="11">
    <source>
        <dbReference type="EMBL" id="KAA6343784.1"/>
    </source>
</evidence>
<keyword evidence="5" id="KW-0653">Protein transport</keyword>
<evidence type="ECO:0000256" key="5">
    <source>
        <dbReference type="ARBA" id="ARBA00022927"/>
    </source>
</evidence>
<keyword evidence="8 10" id="KW-0472">Membrane</keyword>
<feature type="transmembrane region" description="Helical" evidence="10">
    <location>
        <begin position="312"/>
        <end position="334"/>
    </location>
</feature>
<dbReference type="HAMAP" id="MF_01465">
    <property type="entry name" value="SecY"/>
    <property type="match status" value="1"/>
</dbReference>
<comment type="subcellular location">
    <subcellularLocation>
        <location evidence="1">Membrane</location>
        <topology evidence="1">Multi-pass membrane protein</topology>
    </subcellularLocation>
</comment>
<reference evidence="11" key="1">
    <citation type="submission" date="2019-03" db="EMBL/GenBank/DDBJ databases">
        <title>Single cell metagenomics reveals metabolic interactions within the superorganism composed of flagellate Streblomastix strix and complex community of Bacteroidetes bacteria on its surface.</title>
        <authorList>
            <person name="Treitli S.C."/>
            <person name="Kolisko M."/>
            <person name="Husnik F."/>
            <person name="Keeling P."/>
            <person name="Hampl V."/>
        </authorList>
    </citation>
    <scope>NUCLEOTIDE SEQUENCE</scope>
    <source>
        <strain evidence="11">STM</strain>
    </source>
</reference>
<dbReference type="PROSITE" id="PS00756">
    <property type="entry name" value="SECY_2"/>
    <property type="match status" value="1"/>
</dbReference>
<keyword evidence="3" id="KW-0813">Transport</keyword>
<feature type="transmembrane region" description="Helical" evidence="10">
    <location>
        <begin position="121"/>
        <end position="139"/>
    </location>
</feature>
<evidence type="ECO:0000256" key="6">
    <source>
        <dbReference type="ARBA" id="ARBA00022989"/>
    </source>
</evidence>
<evidence type="ECO:0000256" key="7">
    <source>
        <dbReference type="ARBA" id="ARBA00023010"/>
    </source>
</evidence>
<evidence type="ECO:0000256" key="9">
    <source>
        <dbReference type="ARBA" id="ARBA00039733"/>
    </source>
</evidence>
<accession>A0A5J4SCB1</accession>
<keyword evidence="7" id="KW-0811">Translocation</keyword>
<evidence type="ECO:0000256" key="1">
    <source>
        <dbReference type="ARBA" id="ARBA00004141"/>
    </source>
</evidence>
<dbReference type="GO" id="GO:0016020">
    <property type="term" value="C:membrane"/>
    <property type="evidence" value="ECO:0007669"/>
    <property type="project" value="UniProtKB-SubCell"/>
</dbReference>
<feature type="transmembrane region" description="Helical" evidence="10">
    <location>
        <begin position="21"/>
        <end position="42"/>
    </location>
</feature>
<dbReference type="Pfam" id="PF00344">
    <property type="entry name" value="SecY"/>
    <property type="match status" value="1"/>
</dbReference>
<feature type="transmembrane region" description="Helical" evidence="10">
    <location>
        <begin position="217"/>
        <end position="240"/>
    </location>
</feature>
<feature type="transmembrane region" description="Helical" evidence="10">
    <location>
        <begin position="75"/>
        <end position="100"/>
    </location>
</feature>
<dbReference type="FunFam" id="1.10.3370.10:FF:000001">
    <property type="entry name" value="Preprotein translocase subunit SecY"/>
    <property type="match status" value="1"/>
</dbReference>
<dbReference type="PIRSF" id="PIRSF004557">
    <property type="entry name" value="SecY"/>
    <property type="match status" value="1"/>
</dbReference>
<sequence length="447" mass="49254">MRRAIETLKNIWKIEDLRQRILITVLFVAIYRFGSFIVLPGINPDMLQKLQEQTKEGLLSLLNMFSGGAFSNASIFALGIMPYISASIVIQLLGIAVPYFQKLQREGESGRRKINQYIRSLTIGILLVQAPSYLLNLKMQAGPALSNSLDWTMFIVTSTIILTAGSMFILWLGERITDKGIGNGVSIIILVGIIARFPHSLIQEFVSRVAEKGGGMIMFLIEIVFLLLVIGAAILLVQGVRKVPVQYAKRIVGNKQYGGARDYIPLKVNAAGVMPIIFAQAIMFIPITLVGFSSAGGTSNVINALTDFTGFWYNLVFAVMIILFTYFYTAITINPTQMSEDMKRNNGFIPGIKPGKGTAEYIDEIMSRITLPGSFFLALIAIMPAFAGFFGVQSEFSRFFGGTSLLILVGVVLDTLQQIESHLLMRHYDGLLKSGRIKGRSGTISAY</sequence>
<feature type="transmembrane region" description="Helical" evidence="10">
    <location>
        <begin position="180"/>
        <end position="197"/>
    </location>
</feature>
<protein>
    <recommendedName>
        <fullName evidence="9">Protein translocase subunit SecY</fullName>
    </recommendedName>
</protein>
<keyword evidence="4 10" id="KW-0812">Transmembrane</keyword>
<dbReference type="NCBIfam" id="TIGR00967">
    <property type="entry name" value="3a0501s007"/>
    <property type="match status" value="1"/>
</dbReference>
<keyword evidence="6 10" id="KW-1133">Transmembrane helix</keyword>
<dbReference type="InterPro" id="IPR030659">
    <property type="entry name" value="SecY_CS"/>
</dbReference>
<comment type="similarity">
    <text evidence="2">Belongs to the SecY/SEC61-alpha family.</text>
</comment>
<comment type="caution">
    <text evidence="11">The sequence shown here is derived from an EMBL/GenBank/DDBJ whole genome shotgun (WGS) entry which is preliminary data.</text>
</comment>
<dbReference type="PROSITE" id="PS00755">
    <property type="entry name" value="SECY_1"/>
    <property type="match status" value="1"/>
</dbReference>
<evidence type="ECO:0000256" key="8">
    <source>
        <dbReference type="ARBA" id="ARBA00023136"/>
    </source>
</evidence>
<dbReference type="SUPFAM" id="SSF103491">
    <property type="entry name" value="Preprotein translocase SecY subunit"/>
    <property type="match status" value="1"/>
</dbReference>
<dbReference type="InterPro" id="IPR023201">
    <property type="entry name" value="SecY_dom_sf"/>
</dbReference>
<feature type="transmembrane region" description="Helical" evidence="10">
    <location>
        <begin position="151"/>
        <end position="173"/>
    </location>
</feature>
<evidence type="ECO:0000256" key="4">
    <source>
        <dbReference type="ARBA" id="ARBA00022692"/>
    </source>
</evidence>
<evidence type="ECO:0000256" key="2">
    <source>
        <dbReference type="ARBA" id="ARBA00005751"/>
    </source>
</evidence>
<feature type="transmembrane region" description="Helical" evidence="10">
    <location>
        <begin position="375"/>
        <end position="393"/>
    </location>
</feature>
<evidence type="ECO:0000256" key="10">
    <source>
        <dbReference type="SAM" id="Phobius"/>
    </source>
</evidence>
<dbReference type="EMBL" id="SNRY01000251">
    <property type="protein sequence ID" value="KAA6343784.1"/>
    <property type="molecule type" value="Genomic_DNA"/>
</dbReference>
<dbReference type="PRINTS" id="PR00303">
    <property type="entry name" value="SECYTRNLCASE"/>
</dbReference>